<dbReference type="InterPro" id="IPR013346">
    <property type="entry name" value="NrdE_NrdA_C"/>
</dbReference>
<dbReference type="AlphaFoldDB" id="A0A8S3GA27"/>
<evidence type="ECO:0000313" key="5">
    <source>
        <dbReference type="Proteomes" id="UP000676336"/>
    </source>
</evidence>
<dbReference type="PANTHER" id="PTHR11573:SF6">
    <property type="entry name" value="RIBONUCLEOSIDE-DIPHOSPHATE REDUCTASE LARGE SUBUNIT"/>
    <property type="match status" value="1"/>
</dbReference>
<dbReference type="InterPro" id="IPR039718">
    <property type="entry name" value="Rrm1"/>
</dbReference>
<dbReference type="Pfam" id="PF02867">
    <property type="entry name" value="Ribonuc_red_lgC"/>
    <property type="match status" value="1"/>
</dbReference>
<protein>
    <recommendedName>
        <fullName evidence="3">Ribonucleotide reductase large subunit domain-containing protein</fullName>
    </recommendedName>
</protein>
<dbReference type="PANTHER" id="PTHR11573">
    <property type="entry name" value="RIBONUCLEOSIDE-DIPHOSPHATE REDUCTASE LARGE CHAIN"/>
    <property type="match status" value="1"/>
</dbReference>
<dbReference type="GO" id="GO:0009263">
    <property type="term" value="P:deoxyribonucleotide biosynthetic process"/>
    <property type="evidence" value="ECO:0007669"/>
    <property type="project" value="UniProtKB-KW"/>
</dbReference>
<dbReference type="InterPro" id="IPR000788">
    <property type="entry name" value="RNR_lg_C"/>
</dbReference>
<sequence>RFVRSDRTFDFDKLVYVTRVIVRNLNKVIDVNFYPLKEAKLSNLRHRPIGIGVQGLADTFCLMRFPFESEEAQKLNRDIFETIYYAALKASCELAKANGPYETYPGSPVSKGILQFDMWNVKPSNRWNWPELRSDISQYGVRNSLLVAPMPTASTAQILGNNESIEPYTSNLYVRRVLSGEFQVVNDHLLKDLTELGLWNPDMKNRLMYENGSIQNIEGIPDDIKALYKTVWEISQKAIINMAADRGAFIDQSQSLNIHIAEPTMNKLSSMHFYAWKKGLKTGMYYLRTRPAADPIKFTVDKSRIPAPIKVDDAVEKPTAAQEETPKTEEQNLARRMKQCNMTDENGACLMCSS</sequence>
<organism evidence="4 5">
    <name type="scientific">Rotaria magnacalcarata</name>
    <dbReference type="NCBI Taxonomy" id="392030"/>
    <lineage>
        <taxon>Eukaryota</taxon>
        <taxon>Metazoa</taxon>
        <taxon>Spiralia</taxon>
        <taxon>Gnathifera</taxon>
        <taxon>Rotifera</taxon>
        <taxon>Eurotatoria</taxon>
        <taxon>Bdelloidea</taxon>
        <taxon>Philodinida</taxon>
        <taxon>Philodinidae</taxon>
        <taxon>Rotaria</taxon>
    </lineage>
</organism>
<dbReference type="GO" id="GO:0004748">
    <property type="term" value="F:ribonucleoside-diphosphate reductase activity, thioredoxin disulfide as acceptor"/>
    <property type="evidence" value="ECO:0007669"/>
    <property type="project" value="TreeGrafter"/>
</dbReference>
<feature type="domain" description="Ribonucleotide reductase large subunit" evidence="3">
    <location>
        <begin position="129"/>
        <end position="151"/>
    </location>
</feature>
<evidence type="ECO:0000256" key="1">
    <source>
        <dbReference type="ARBA" id="ARBA00010406"/>
    </source>
</evidence>
<evidence type="ECO:0000259" key="3">
    <source>
        <dbReference type="PROSITE" id="PS00089"/>
    </source>
</evidence>
<accession>A0A8S3GA27</accession>
<evidence type="ECO:0000256" key="2">
    <source>
        <dbReference type="ARBA" id="ARBA00023116"/>
    </source>
</evidence>
<dbReference type="Proteomes" id="UP000676336">
    <property type="component" value="Unassembled WGS sequence"/>
</dbReference>
<feature type="non-terminal residue" evidence="4">
    <location>
        <position position="354"/>
    </location>
</feature>
<dbReference type="FunFam" id="3.20.70.20:FF:000035">
    <property type="entry name" value="Predicted protein"/>
    <property type="match status" value="1"/>
</dbReference>
<dbReference type="Gene3D" id="3.20.70.20">
    <property type="match status" value="1"/>
</dbReference>
<comment type="similarity">
    <text evidence="1">Belongs to the ribonucleoside diphosphate reductase large chain family.</text>
</comment>
<dbReference type="GO" id="GO:0005971">
    <property type="term" value="C:ribonucleoside-diphosphate reductase complex"/>
    <property type="evidence" value="ECO:0007669"/>
    <property type="project" value="TreeGrafter"/>
</dbReference>
<comment type="caution">
    <text evidence="4">The sequence shown here is derived from an EMBL/GenBank/DDBJ whole genome shotgun (WGS) entry which is preliminary data.</text>
</comment>
<dbReference type="EMBL" id="CAJOBI010288872">
    <property type="protein sequence ID" value="CAF5157096.1"/>
    <property type="molecule type" value="Genomic_DNA"/>
</dbReference>
<proteinExistence type="inferred from homology"/>
<dbReference type="SUPFAM" id="SSF51998">
    <property type="entry name" value="PFL-like glycyl radical enzymes"/>
    <property type="match status" value="1"/>
</dbReference>
<keyword evidence="2" id="KW-0215">Deoxyribonucleotide synthesis</keyword>
<evidence type="ECO:0000313" key="4">
    <source>
        <dbReference type="EMBL" id="CAF5157096.1"/>
    </source>
</evidence>
<dbReference type="PRINTS" id="PR01183">
    <property type="entry name" value="RIBORDTASEM1"/>
</dbReference>
<dbReference type="GO" id="GO:0005524">
    <property type="term" value="F:ATP binding"/>
    <property type="evidence" value="ECO:0007669"/>
    <property type="project" value="TreeGrafter"/>
</dbReference>
<gene>
    <name evidence="4" type="ORF">SMN809_LOCUS64293</name>
</gene>
<reference evidence="4" key="1">
    <citation type="submission" date="2021-02" db="EMBL/GenBank/DDBJ databases">
        <authorList>
            <person name="Nowell W R."/>
        </authorList>
    </citation>
    <scope>NUCLEOTIDE SEQUENCE</scope>
</reference>
<name>A0A8S3GA27_9BILA</name>
<dbReference type="PROSITE" id="PS00089">
    <property type="entry name" value="RIBORED_LARGE"/>
    <property type="match status" value="1"/>
</dbReference>